<dbReference type="AlphaFoldDB" id="A0AAN8YW68"/>
<evidence type="ECO:0000256" key="6">
    <source>
        <dbReference type="SAM" id="MobiDB-lite"/>
    </source>
</evidence>
<dbReference type="HAMAP" id="MF_00221">
    <property type="entry name" value="NRAMP"/>
    <property type="match status" value="1"/>
</dbReference>
<feature type="transmembrane region" description="Helical" evidence="7">
    <location>
        <begin position="329"/>
        <end position="348"/>
    </location>
</feature>
<dbReference type="PRINTS" id="PR00447">
    <property type="entry name" value="NATRESASSCMP"/>
</dbReference>
<comment type="similarity">
    <text evidence="2">Belongs to the NRAMP (TC 2.A.55) family.</text>
</comment>
<evidence type="ECO:0000256" key="1">
    <source>
        <dbReference type="ARBA" id="ARBA00004141"/>
    </source>
</evidence>
<evidence type="ECO:0000256" key="4">
    <source>
        <dbReference type="ARBA" id="ARBA00022989"/>
    </source>
</evidence>
<dbReference type="NCBIfam" id="NF001923">
    <property type="entry name" value="PRK00701.1"/>
    <property type="match status" value="1"/>
</dbReference>
<keyword evidence="4 7" id="KW-1133">Transmembrane helix</keyword>
<dbReference type="GO" id="GO:0034755">
    <property type="term" value="P:iron ion transmembrane transport"/>
    <property type="evidence" value="ECO:0007669"/>
    <property type="project" value="TreeGrafter"/>
</dbReference>
<feature type="transmembrane region" description="Helical" evidence="7">
    <location>
        <begin position="81"/>
        <end position="103"/>
    </location>
</feature>
<feature type="transmembrane region" description="Helical" evidence="7">
    <location>
        <begin position="223"/>
        <end position="250"/>
    </location>
</feature>
<feature type="transmembrane region" description="Helical" evidence="7">
    <location>
        <begin position="425"/>
        <end position="449"/>
    </location>
</feature>
<dbReference type="GO" id="GO:0005384">
    <property type="term" value="F:manganese ion transmembrane transporter activity"/>
    <property type="evidence" value="ECO:0007669"/>
    <property type="project" value="TreeGrafter"/>
</dbReference>
<dbReference type="GO" id="GO:0005886">
    <property type="term" value="C:plasma membrane"/>
    <property type="evidence" value="ECO:0007669"/>
    <property type="project" value="TreeGrafter"/>
</dbReference>
<feature type="transmembrane region" description="Helical" evidence="7">
    <location>
        <begin position="469"/>
        <end position="491"/>
    </location>
</feature>
<sequence>MASSGQTQPQFMTSTGPDRSSSSAPLVDDVERDQIIIPDNKSWKNLFAYMGPGFLVSIAYIDPGNFETDLQSGAQYKYELLWIILVASCAALVIQSLASNLGVVTGKHLAEHCRAEYPRVTNFILWILAEISIVACDIPEVVGTAFALNMLFKVPVWCGVILTGFSTLILLALQQYGVRKLEFFITFLVLTIAACFFAEIGYARPDASEVLHGLFVPQLKGNGATGLAISLLGAMVMPHNLFLHSALVLSRKIPRSVHGIKEACRYYTIESGFALMVAFLINISVISVSGAVCNSSNLSQEDQRSCEDLDLNKASFLLRNVLGSWSSKLFAIALLASGQSSTITGTYAGQYVMQGFLDLRLKPWIRNFLTRCLAIVPSLIVAIIGGSAGAGKLIIIASMILSFELPFALIPLLKFTSSKTKMGSHANSIAIAAITWIIGSLIMCINLYFLGSSFVNLLLHSHSKLGPVIFSGILGFSCMLIYLAGILYLVFRKNKESTNLFLLTTPESRQVPGGSDNAAFPREDIVSMQLPQRRGTADIE</sequence>
<feature type="transmembrane region" description="Helical" evidence="7">
    <location>
        <begin position="271"/>
        <end position="292"/>
    </location>
</feature>
<feature type="transmembrane region" description="Helical" evidence="7">
    <location>
        <begin position="123"/>
        <end position="148"/>
    </location>
</feature>
<gene>
    <name evidence="8" type="ORF">RJ641_020239</name>
</gene>
<evidence type="ECO:0000256" key="2">
    <source>
        <dbReference type="ARBA" id="ARBA00009965"/>
    </source>
</evidence>
<feature type="transmembrane region" description="Helical" evidence="7">
    <location>
        <begin position="368"/>
        <end position="387"/>
    </location>
</feature>
<dbReference type="PANTHER" id="PTHR11706">
    <property type="entry name" value="SOLUTE CARRIER PROTEIN FAMILY 11 MEMBER"/>
    <property type="match status" value="1"/>
</dbReference>
<comment type="subcellular location">
    <subcellularLocation>
        <location evidence="1">Membrane</location>
        <topology evidence="1">Multi-pass membrane protein</topology>
    </subcellularLocation>
</comment>
<protein>
    <submittedName>
        <fullName evidence="8">NRAMP family</fullName>
    </submittedName>
</protein>
<evidence type="ECO:0000313" key="9">
    <source>
        <dbReference type="Proteomes" id="UP001370490"/>
    </source>
</evidence>
<dbReference type="PANTHER" id="PTHR11706:SF54">
    <property type="entry name" value="METAL TRANSPORTER NRAMP1"/>
    <property type="match status" value="1"/>
</dbReference>
<reference evidence="8 9" key="1">
    <citation type="submission" date="2023-12" db="EMBL/GenBank/DDBJ databases">
        <title>A high-quality genome assembly for Dillenia turbinata (Dilleniales).</title>
        <authorList>
            <person name="Chanderbali A."/>
        </authorList>
    </citation>
    <scope>NUCLEOTIDE SEQUENCE [LARGE SCALE GENOMIC DNA]</scope>
    <source>
        <strain evidence="8">LSX21</strain>
        <tissue evidence="8">Leaf</tissue>
    </source>
</reference>
<feature type="compositionally biased region" description="Polar residues" evidence="6">
    <location>
        <begin position="1"/>
        <end position="24"/>
    </location>
</feature>
<keyword evidence="5 7" id="KW-0472">Membrane</keyword>
<evidence type="ECO:0000256" key="3">
    <source>
        <dbReference type="ARBA" id="ARBA00022692"/>
    </source>
</evidence>
<feature type="region of interest" description="Disordered" evidence="6">
    <location>
        <begin position="1"/>
        <end position="25"/>
    </location>
</feature>
<dbReference type="Proteomes" id="UP001370490">
    <property type="component" value="Unassembled WGS sequence"/>
</dbReference>
<feature type="transmembrane region" description="Helical" evidence="7">
    <location>
        <begin position="393"/>
        <end position="413"/>
    </location>
</feature>
<evidence type="ECO:0000256" key="5">
    <source>
        <dbReference type="ARBA" id="ARBA00023136"/>
    </source>
</evidence>
<keyword evidence="9" id="KW-1185">Reference proteome</keyword>
<dbReference type="EMBL" id="JBAMMX010000025">
    <property type="protein sequence ID" value="KAK6915122.1"/>
    <property type="molecule type" value="Genomic_DNA"/>
</dbReference>
<feature type="transmembrane region" description="Helical" evidence="7">
    <location>
        <begin position="42"/>
        <end position="61"/>
    </location>
</feature>
<keyword evidence="3 7" id="KW-0812">Transmembrane</keyword>
<evidence type="ECO:0000256" key="7">
    <source>
        <dbReference type="SAM" id="Phobius"/>
    </source>
</evidence>
<accession>A0AAN8YW68</accession>
<evidence type="ECO:0000313" key="8">
    <source>
        <dbReference type="EMBL" id="KAK6915122.1"/>
    </source>
</evidence>
<feature type="transmembrane region" description="Helical" evidence="7">
    <location>
        <begin position="185"/>
        <end position="203"/>
    </location>
</feature>
<proteinExistence type="inferred from homology"/>
<dbReference type="NCBIfam" id="NF037982">
    <property type="entry name" value="Nramp_1"/>
    <property type="match status" value="1"/>
</dbReference>
<comment type="caution">
    <text evidence="8">The sequence shown here is derived from an EMBL/GenBank/DDBJ whole genome shotgun (WGS) entry which is preliminary data.</text>
</comment>
<feature type="transmembrane region" description="Helical" evidence="7">
    <location>
        <begin position="154"/>
        <end position="173"/>
    </location>
</feature>
<dbReference type="InterPro" id="IPR001046">
    <property type="entry name" value="NRAMP_fam"/>
</dbReference>
<dbReference type="GO" id="GO:0015086">
    <property type="term" value="F:cadmium ion transmembrane transporter activity"/>
    <property type="evidence" value="ECO:0007669"/>
    <property type="project" value="TreeGrafter"/>
</dbReference>
<name>A0AAN8YW68_9MAGN</name>
<dbReference type="NCBIfam" id="TIGR01197">
    <property type="entry name" value="nramp"/>
    <property type="match status" value="1"/>
</dbReference>
<dbReference type="Pfam" id="PF01566">
    <property type="entry name" value="Nramp"/>
    <property type="match status" value="1"/>
</dbReference>
<organism evidence="8 9">
    <name type="scientific">Dillenia turbinata</name>
    <dbReference type="NCBI Taxonomy" id="194707"/>
    <lineage>
        <taxon>Eukaryota</taxon>
        <taxon>Viridiplantae</taxon>
        <taxon>Streptophyta</taxon>
        <taxon>Embryophyta</taxon>
        <taxon>Tracheophyta</taxon>
        <taxon>Spermatophyta</taxon>
        <taxon>Magnoliopsida</taxon>
        <taxon>eudicotyledons</taxon>
        <taxon>Gunneridae</taxon>
        <taxon>Pentapetalae</taxon>
        <taxon>Dilleniales</taxon>
        <taxon>Dilleniaceae</taxon>
        <taxon>Dillenia</taxon>
    </lineage>
</organism>